<dbReference type="PANTHER" id="PTHR10954:SF23">
    <property type="entry name" value="RIBONUCLEASE"/>
    <property type="match status" value="1"/>
</dbReference>
<evidence type="ECO:0000313" key="11">
    <source>
        <dbReference type="EMBL" id="MPN42521.1"/>
    </source>
</evidence>
<dbReference type="Pfam" id="PF01351">
    <property type="entry name" value="RNase_HII"/>
    <property type="match status" value="1"/>
</dbReference>
<evidence type="ECO:0000256" key="5">
    <source>
        <dbReference type="ARBA" id="ARBA00022490"/>
    </source>
</evidence>
<dbReference type="EMBL" id="VSSQ01100304">
    <property type="protein sequence ID" value="MPN42521.1"/>
    <property type="molecule type" value="Genomic_DNA"/>
</dbReference>
<dbReference type="InterPro" id="IPR024567">
    <property type="entry name" value="RNase_HII/HIII_dom"/>
</dbReference>
<comment type="caution">
    <text evidence="11">The sequence shown here is derived from an EMBL/GenBank/DDBJ whole genome shotgun (WGS) entry which is preliminary data.</text>
</comment>
<dbReference type="InterPro" id="IPR001352">
    <property type="entry name" value="RNase_HII/HIII"/>
</dbReference>
<comment type="catalytic activity">
    <reaction evidence="1">
        <text>Endonucleolytic cleavage to 5'-phosphomonoester.</text>
        <dbReference type="EC" id="3.1.26.4"/>
    </reaction>
</comment>
<keyword evidence="5" id="KW-0963">Cytoplasm</keyword>
<dbReference type="EC" id="3.1.26.4" evidence="4"/>
<evidence type="ECO:0000256" key="9">
    <source>
        <dbReference type="ARBA" id="ARBA00022801"/>
    </source>
</evidence>
<organism evidence="11">
    <name type="scientific">bioreactor metagenome</name>
    <dbReference type="NCBI Taxonomy" id="1076179"/>
    <lineage>
        <taxon>unclassified sequences</taxon>
        <taxon>metagenomes</taxon>
        <taxon>ecological metagenomes</taxon>
    </lineage>
</organism>
<sequence>MRLPLDLPQEAVIKGDAKIACISAASILAKTHRDRLMEEWHRQYPAYGFCQNKGYPTEAHRKIVIEKGFCPIHRQSFLSFFRKAKEEEQIQLFG</sequence>
<evidence type="ECO:0000259" key="10">
    <source>
        <dbReference type="PROSITE" id="PS51975"/>
    </source>
</evidence>
<dbReference type="PANTHER" id="PTHR10954">
    <property type="entry name" value="RIBONUCLEASE H2 SUBUNIT A"/>
    <property type="match status" value="1"/>
</dbReference>
<dbReference type="GO" id="GO:0046872">
    <property type="term" value="F:metal ion binding"/>
    <property type="evidence" value="ECO:0007669"/>
    <property type="project" value="UniProtKB-KW"/>
</dbReference>
<reference evidence="11" key="1">
    <citation type="submission" date="2019-08" db="EMBL/GenBank/DDBJ databases">
        <authorList>
            <person name="Kucharzyk K."/>
            <person name="Murdoch R.W."/>
            <person name="Higgins S."/>
            <person name="Loffler F."/>
        </authorList>
    </citation>
    <scope>NUCLEOTIDE SEQUENCE</scope>
</reference>
<dbReference type="GO" id="GO:0004523">
    <property type="term" value="F:RNA-DNA hybrid ribonuclease activity"/>
    <property type="evidence" value="ECO:0007669"/>
    <property type="project" value="UniProtKB-EC"/>
</dbReference>
<dbReference type="InterPro" id="IPR012337">
    <property type="entry name" value="RNaseH-like_sf"/>
</dbReference>
<evidence type="ECO:0000256" key="4">
    <source>
        <dbReference type="ARBA" id="ARBA00012180"/>
    </source>
</evidence>
<accession>A0A645HTZ7</accession>
<dbReference type="PROSITE" id="PS51975">
    <property type="entry name" value="RNASE_H_2"/>
    <property type="match status" value="1"/>
</dbReference>
<keyword evidence="8" id="KW-0255">Endonuclease</keyword>
<keyword evidence="6" id="KW-0540">Nuclease</keyword>
<evidence type="ECO:0000256" key="6">
    <source>
        <dbReference type="ARBA" id="ARBA00022722"/>
    </source>
</evidence>
<evidence type="ECO:0000256" key="8">
    <source>
        <dbReference type="ARBA" id="ARBA00022759"/>
    </source>
</evidence>
<proteinExistence type="predicted"/>
<feature type="domain" description="RNase H type-2" evidence="10">
    <location>
        <begin position="1"/>
        <end position="89"/>
    </location>
</feature>
<dbReference type="GO" id="GO:0005737">
    <property type="term" value="C:cytoplasm"/>
    <property type="evidence" value="ECO:0007669"/>
    <property type="project" value="UniProtKB-SubCell"/>
</dbReference>
<dbReference type="GO" id="GO:0032299">
    <property type="term" value="C:ribonuclease H2 complex"/>
    <property type="evidence" value="ECO:0007669"/>
    <property type="project" value="TreeGrafter"/>
</dbReference>
<evidence type="ECO:0000256" key="3">
    <source>
        <dbReference type="ARBA" id="ARBA00004496"/>
    </source>
</evidence>
<keyword evidence="7" id="KW-0479">Metal-binding</keyword>
<dbReference type="Gene3D" id="3.30.420.10">
    <property type="entry name" value="Ribonuclease H-like superfamily/Ribonuclease H"/>
    <property type="match status" value="1"/>
</dbReference>
<gene>
    <name evidence="11" type="primary">rnhB_50</name>
    <name evidence="11" type="ORF">SDC9_190078</name>
</gene>
<dbReference type="GO" id="GO:0003723">
    <property type="term" value="F:RNA binding"/>
    <property type="evidence" value="ECO:0007669"/>
    <property type="project" value="InterPro"/>
</dbReference>
<dbReference type="GO" id="GO:0006298">
    <property type="term" value="P:mismatch repair"/>
    <property type="evidence" value="ECO:0007669"/>
    <property type="project" value="TreeGrafter"/>
</dbReference>
<keyword evidence="9 11" id="KW-0378">Hydrolase</keyword>
<dbReference type="AlphaFoldDB" id="A0A645HTZ7"/>
<comment type="function">
    <text evidence="2">Endonuclease that specifically degrades the RNA of RNA-DNA hybrids.</text>
</comment>
<dbReference type="GO" id="GO:0043137">
    <property type="term" value="P:DNA replication, removal of RNA primer"/>
    <property type="evidence" value="ECO:0007669"/>
    <property type="project" value="TreeGrafter"/>
</dbReference>
<evidence type="ECO:0000256" key="2">
    <source>
        <dbReference type="ARBA" id="ARBA00004065"/>
    </source>
</evidence>
<evidence type="ECO:0000256" key="1">
    <source>
        <dbReference type="ARBA" id="ARBA00000077"/>
    </source>
</evidence>
<protein>
    <recommendedName>
        <fullName evidence="4">ribonuclease H</fullName>
        <ecNumber evidence="4">3.1.26.4</ecNumber>
    </recommendedName>
</protein>
<evidence type="ECO:0000256" key="7">
    <source>
        <dbReference type="ARBA" id="ARBA00022723"/>
    </source>
</evidence>
<dbReference type="InterPro" id="IPR036397">
    <property type="entry name" value="RNaseH_sf"/>
</dbReference>
<comment type="subcellular location">
    <subcellularLocation>
        <location evidence="3">Cytoplasm</location>
    </subcellularLocation>
</comment>
<name>A0A645HTZ7_9ZZZZ</name>
<dbReference type="SUPFAM" id="SSF53098">
    <property type="entry name" value="Ribonuclease H-like"/>
    <property type="match status" value="1"/>
</dbReference>